<proteinExistence type="predicted"/>
<gene>
    <name evidence="1" type="ORF">TPC1_13378</name>
</gene>
<sequence>MNKIDAIWIKSCERTLYFAKFNQQFDINQYKDYIASSLINVSYQNQIIVSQKIEEIMVFIFGDKQSNEIYLVEALLAVVRSLHHALPESISQDEILSNFLNFATIISETIDHGCILTDIPPEIFKKEESGGIMSGMIGGVKFLAKTILQ</sequence>
<evidence type="ECO:0000313" key="1">
    <source>
        <dbReference type="EMBL" id="JAP94091.1"/>
    </source>
</evidence>
<accession>A0A146KF89</accession>
<dbReference type="Gene3D" id="3.30.450.60">
    <property type="match status" value="1"/>
</dbReference>
<dbReference type="InterPro" id="IPR011012">
    <property type="entry name" value="Longin-like_dom_sf"/>
</dbReference>
<dbReference type="EMBL" id="GDID01002515">
    <property type="protein sequence ID" value="JAP94091.1"/>
    <property type="molecule type" value="Transcribed_RNA"/>
</dbReference>
<dbReference type="SUPFAM" id="SSF64356">
    <property type="entry name" value="SNARE-like"/>
    <property type="match status" value="1"/>
</dbReference>
<evidence type="ECO:0008006" key="2">
    <source>
        <dbReference type="Google" id="ProtNLM"/>
    </source>
</evidence>
<name>A0A146KF89_9EUKA</name>
<protein>
    <recommendedName>
        <fullName evidence="2">Coatomer subunit zeta</fullName>
    </recommendedName>
</protein>
<reference evidence="1" key="1">
    <citation type="submission" date="2015-07" db="EMBL/GenBank/DDBJ databases">
        <title>Adaptation to a free-living lifestyle via gene acquisitions in the diplomonad Trepomonas sp. PC1.</title>
        <authorList>
            <person name="Xu F."/>
            <person name="Jerlstrom-Hultqvist J."/>
            <person name="Kolisko M."/>
            <person name="Simpson A.G.B."/>
            <person name="Roger A.J."/>
            <person name="Svard S.G."/>
            <person name="Andersson J.O."/>
        </authorList>
    </citation>
    <scope>NUCLEOTIDE SEQUENCE</scope>
    <source>
        <strain evidence="1">PC1</strain>
    </source>
</reference>
<dbReference type="AlphaFoldDB" id="A0A146KF89"/>
<organism evidence="1">
    <name type="scientific">Trepomonas sp. PC1</name>
    <dbReference type="NCBI Taxonomy" id="1076344"/>
    <lineage>
        <taxon>Eukaryota</taxon>
        <taxon>Metamonada</taxon>
        <taxon>Diplomonadida</taxon>
        <taxon>Hexamitidae</taxon>
        <taxon>Hexamitinae</taxon>
        <taxon>Trepomonas</taxon>
    </lineage>
</organism>